<sequence>MRSKESLKKQVLKAIDDQADAIVAIGDSVWKNPESGYREVKTGKLAVKTLRGLGLATRDGLALTGARADLDSGRPGPVLALLGEMDALVIPSHPEADPVTGAAHACGHNTHIAGMLGAAMGLVKADAANDLAGKIAFITAPAEECIELDYRTKLIADGKIEFLGGKQQLIAEGVFDDVDLAAMIHVGCYNLPQFNGFVMKDITFHGKACHAASPGNGVNAMHAATLAINAIGLLRETFSGDATIRVHGIITDGGKAANIIPDTVRLEYQVRTNDLKKLNELSDRVDWALRGAAIALGAKVEINTLPGYLPMIESPAMTKLYHDAIKRHAPEAILPTPQFSGGSSDMGDVSQIVPAIHGGVPGCSGTGHGIDYKISDPVNACVGAAKILAMMAIDMLYGKATAAKDIMKEKDTKMSINDYLARLRSFAAHNTYGRDN</sequence>
<dbReference type="RefSeq" id="WP_307259958.1">
    <property type="nucleotide sequence ID" value="NZ_JAUSVL010000001.1"/>
</dbReference>
<evidence type="ECO:0000256" key="1">
    <source>
        <dbReference type="ARBA" id="ARBA00022801"/>
    </source>
</evidence>
<gene>
    <name evidence="4" type="ORF">J3R75_000730</name>
</gene>
<evidence type="ECO:0000256" key="2">
    <source>
        <dbReference type="PIRNR" id="PIRNR037226"/>
    </source>
</evidence>
<dbReference type="InterPro" id="IPR036264">
    <property type="entry name" value="Bact_exopeptidase_dim_dom"/>
</dbReference>
<dbReference type="Pfam" id="PF07687">
    <property type="entry name" value="M20_dimer"/>
    <property type="match status" value="1"/>
</dbReference>
<organism evidence="4 5">
    <name type="scientific">Oligosphaera ethanolica</name>
    <dbReference type="NCBI Taxonomy" id="760260"/>
    <lineage>
        <taxon>Bacteria</taxon>
        <taxon>Pseudomonadati</taxon>
        <taxon>Lentisphaerota</taxon>
        <taxon>Oligosphaeria</taxon>
        <taxon>Oligosphaerales</taxon>
        <taxon>Oligosphaeraceae</taxon>
        <taxon>Oligosphaera</taxon>
    </lineage>
</organism>
<accession>A0AAE3VE44</accession>
<dbReference type="InterPro" id="IPR011650">
    <property type="entry name" value="Peptidase_M20_dimer"/>
</dbReference>
<feature type="domain" description="Peptidase M20 dimerisation" evidence="3">
    <location>
        <begin position="201"/>
        <end position="286"/>
    </location>
</feature>
<dbReference type="SUPFAM" id="SSF55031">
    <property type="entry name" value="Bacterial exopeptidase dimerisation domain"/>
    <property type="match status" value="1"/>
</dbReference>
<evidence type="ECO:0000313" key="4">
    <source>
        <dbReference type="EMBL" id="MDQ0288623.1"/>
    </source>
</evidence>
<keyword evidence="5" id="KW-1185">Reference proteome</keyword>
<dbReference type="Proteomes" id="UP001238163">
    <property type="component" value="Unassembled WGS sequence"/>
</dbReference>
<dbReference type="InterPro" id="IPR017439">
    <property type="entry name" value="Amidohydrolase"/>
</dbReference>
<dbReference type="GO" id="GO:0005737">
    <property type="term" value="C:cytoplasm"/>
    <property type="evidence" value="ECO:0007669"/>
    <property type="project" value="TreeGrafter"/>
</dbReference>
<protein>
    <recommendedName>
        <fullName evidence="2">Peptidase M20 domain-containing protein 2</fullName>
    </recommendedName>
</protein>
<dbReference type="InterPro" id="IPR017144">
    <property type="entry name" value="Xaa-Arg_dipeptidase"/>
</dbReference>
<dbReference type="SUPFAM" id="SSF53187">
    <property type="entry name" value="Zn-dependent exopeptidases"/>
    <property type="match status" value="1"/>
</dbReference>
<dbReference type="PANTHER" id="PTHR30575">
    <property type="entry name" value="PEPTIDASE M20"/>
    <property type="match status" value="1"/>
</dbReference>
<dbReference type="NCBIfam" id="TIGR01891">
    <property type="entry name" value="amidohydrolases"/>
    <property type="match status" value="1"/>
</dbReference>
<dbReference type="Gene3D" id="3.40.630.10">
    <property type="entry name" value="Zn peptidases"/>
    <property type="match status" value="1"/>
</dbReference>
<keyword evidence="1" id="KW-0378">Hydrolase</keyword>
<comment type="caution">
    <text evidence="4">The sequence shown here is derived from an EMBL/GenBank/DDBJ whole genome shotgun (WGS) entry which is preliminary data.</text>
</comment>
<dbReference type="AlphaFoldDB" id="A0AAE3VE44"/>
<proteinExistence type="inferred from homology"/>
<dbReference type="Pfam" id="PF01546">
    <property type="entry name" value="Peptidase_M20"/>
    <property type="match status" value="1"/>
</dbReference>
<reference evidence="4" key="1">
    <citation type="submission" date="2023-07" db="EMBL/GenBank/DDBJ databases">
        <title>Genomic Encyclopedia of Type Strains, Phase IV (KMG-IV): sequencing the most valuable type-strain genomes for metagenomic binning, comparative biology and taxonomic classification.</title>
        <authorList>
            <person name="Goeker M."/>
        </authorList>
    </citation>
    <scope>NUCLEOTIDE SEQUENCE</scope>
    <source>
        <strain evidence="4">DSM 24202</strain>
    </source>
</reference>
<dbReference type="InterPro" id="IPR052030">
    <property type="entry name" value="Peptidase_M20/M20A_hydrolases"/>
</dbReference>
<dbReference type="GO" id="GO:0046657">
    <property type="term" value="P:folic acid catabolic process"/>
    <property type="evidence" value="ECO:0007669"/>
    <property type="project" value="TreeGrafter"/>
</dbReference>
<dbReference type="GO" id="GO:0071713">
    <property type="term" value="F:para-aminobenzoyl-glutamate hydrolase activity"/>
    <property type="evidence" value="ECO:0007669"/>
    <property type="project" value="TreeGrafter"/>
</dbReference>
<evidence type="ECO:0000313" key="5">
    <source>
        <dbReference type="Proteomes" id="UP001238163"/>
    </source>
</evidence>
<dbReference type="PANTHER" id="PTHR30575:SF3">
    <property type="entry name" value="PEPTIDASE M20 DIMERISATION DOMAIN-CONTAINING PROTEIN"/>
    <property type="match status" value="1"/>
</dbReference>
<name>A0AAE3VE44_9BACT</name>
<evidence type="ECO:0000259" key="3">
    <source>
        <dbReference type="Pfam" id="PF07687"/>
    </source>
</evidence>
<comment type="similarity">
    <text evidence="2">Belongs to the peptidase M20A family.</text>
</comment>
<dbReference type="InterPro" id="IPR002933">
    <property type="entry name" value="Peptidase_M20"/>
</dbReference>
<dbReference type="Gene3D" id="3.30.70.360">
    <property type="match status" value="1"/>
</dbReference>
<dbReference type="EMBL" id="JAUSVL010000001">
    <property type="protein sequence ID" value="MDQ0288623.1"/>
    <property type="molecule type" value="Genomic_DNA"/>
</dbReference>
<dbReference type="GO" id="GO:0016805">
    <property type="term" value="F:dipeptidase activity"/>
    <property type="evidence" value="ECO:0007669"/>
    <property type="project" value="InterPro"/>
</dbReference>
<dbReference type="PIRSF" id="PIRSF037226">
    <property type="entry name" value="Amidohydrolase_ACY1L2_prd"/>
    <property type="match status" value="1"/>
</dbReference>